<dbReference type="PROSITE" id="PS50042">
    <property type="entry name" value="CNMP_BINDING_3"/>
    <property type="match status" value="1"/>
</dbReference>
<dbReference type="Gene3D" id="3.90.70.10">
    <property type="entry name" value="Cysteine proteinases"/>
    <property type="match status" value="1"/>
</dbReference>
<dbReference type="InterPro" id="IPR005074">
    <property type="entry name" value="Peptidase_C39"/>
</dbReference>
<evidence type="ECO:0000313" key="3">
    <source>
        <dbReference type="EMBL" id="ELP53258.1"/>
    </source>
</evidence>
<sequence>MTTKEYLSGLIGQFLSEEDLASLVESAEFSKPNPGLLLESISASDGLYILVAGKVRLVNSSLDLISTLHPAQLFRECTLFPEAGFLDYAVRVSPQAELCYIPGKVLRSIIHKNSRFKEYLYNLATAKDNEQKSKFSINTQLDLSVNDDQELIAGISTIKDEIYLKTHKQKVNKAYFPSPTQRVTHLWQHITRRYPFFEQQSGSDCGAACLVMVARYWGKKFSVNRIRDIANVDANGASLRGLSAAAESIGFSTRPVKASIDQLAKQKLPAIAHWEGKHYIVVYEITHNQVIVADPAIGQRSLTYPEFKTGWQGYTLLLQPTALRDFQRIKYPTKK</sequence>
<gene>
    <name evidence="3" type="ORF">O53_2062</name>
</gene>
<dbReference type="InterPro" id="IPR000595">
    <property type="entry name" value="cNMP-bd_dom"/>
</dbReference>
<dbReference type="GO" id="GO:0006508">
    <property type="term" value="P:proteolysis"/>
    <property type="evidence" value="ECO:0007669"/>
    <property type="project" value="InterPro"/>
</dbReference>
<evidence type="ECO:0000259" key="1">
    <source>
        <dbReference type="PROSITE" id="PS50042"/>
    </source>
</evidence>
<dbReference type="Gene3D" id="2.60.120.10">
    <property type="entry name" value="Jelly Rolls"/>
    <property type="match status" value="1"/>
</dbReference>
<dbReference type="Proteomes" id="UP000010932">
    <property type="component" value="Unassembled WGS sequence"/>
</dbReference>
<dbReference type="AlphaFoldDB" id="L7E3M4"/>
<dbReference type="GO" id="GO:0008233">
    <property type="term" value="F:peptidase activity"/>
    <property type="evidence" value="ECO:0007669"/>
    <property type="project" value="InterPro"/>
</dbReference>
<dbReference type="InterPro" id="IPR018490">
    <property type="entry name" value="cNMP-bd_dom_sf"/>
</dbReference>
<dbReference type="InterPro" id="IPR014710">
    <property type="entry name" value="RmlC-like_jellyroll"/>
</dbReference>
<feature type="domain" description="Peptidase C39" evidence="2">
    <location>
        <begin position="199"/>
        <end position="318"/>
    </location>
</feature>
<dbReference type="CDD" id="cd00038">
    <property type="entry name" value="CAP_ED"/>
    <property type="match status" value="1"/>
</dbReference>
<feature type="domain" description="Cyclic nucleotide-binding" evidence="1">
    <location>
        <begin position="19"/>
        <end position="127"/>
    </location>
</feature>
<keyword evidence="3" id="KW-0378">Hydrolase</keyword>
<dbReference type="EC" id="3.6.3.30" evidence="3"/>
<dbReference type="PROSITE" id="PS50990">
    <property type="entry name" value="PEPTIDASE_C39"/>
    <property type="match status" value="1"/>
</dbReference>
<dbReference type="GO" id="GO:0005524">
    <property type="term" value="F:ATP binding"/>
    <property type="evidence" value="ECO:0007669"/>
    <property type="project" value="InterPro"/>
</dbReference>
<organism evidence="3 4">
    <name type="scientific">Microcystis aeruginosa TAIHU98</name>
    <dbReference type="NCBI Taxonomy" id="1134457"/>
    <lineage>
        <taxon>Bacteria</taxon>
        <taxon>Bacillati</taxon>
        <taxon>Cyanobacteriota</taxon>
        <taxon>Cyanophyceae</taxon>
        <taxon>Oscillatoriophycideae</taxon>
        <taxon>Chroococcales</taxon>
        <taxon>Microcystaceae</taxon>
        <taxon>Microcystis</taxon>
    </lineage>
</organism>
<name>L7E3M4_MICAE</name>
<proteinExistence type="predicted"/>
<accession>L7E3M4</accession>
<dbReference type="Pfam" id="PF03412">
    <property type="entry name" value="Peptidase_C39"/>
    <property type="match status" value="1"/>
</dbReference>
<protein>
    <submittedName>
        <fullName evidence="3">Peptidase C39 family protein</fullName>
        <ecNumber evidence="3">3.6.3.30</ecNumber>
    </submittedName>
</protein>
<comment type="caution">
    <text evidence="3">The sequence shown here is derived from an EMBL/GenBank/DDBJ whole genome shotgun (WGS) entry which is preliminary data.</text>
</comment>
<evidence type="ECO:0000313" key="4">
    <source>
        <dbReference type="Proteomes" id="UP000010932"/>
    </source>
</evidence>
<dbReference type="CDD" id="cd02418">
    <property type="entry name" value="Peptidase_C39B"/>
    <property type="match status" value="1"/>
</dbReference>
<dbReference type="EMBL" id="ANKQ01000002">
    <property type="protein sequence ID" value="ELP53258.1"/>
    <property type="molecule type" value="Genomic_DNA"/>
</dbReference>
<dbReference type="PATRIC" id="fig|1134457.3.peg.2009"/>
<dbReference type="RefSeq" id="WP_002735182.1">
    <property type="nucleotide sequence ID" value="NZ_ANKQ01000002.1"/>
</dbReference>
<evidence type="ECO:0000259" key="2">
    <source>
        <dbReference type="PROSITE" id="PS50990"/>
    </source>
</evidence>
<reference evidence="3 4" key="1">
    <citation type="journal article" date="2013" name="Genome Announc.">
        <title>Whole-Genome Sequence of Microcystis aeruginosa TAIHU98, a Nontoxic Bloom-Forming Strain Isolated from Taihu Lake, China.</title>
        <authorList>
            <person name="Yang C."/>
            <person name="Zhang W."/>
            <person name="Ren M."/>
            <person name="Song L."/>
            <person name="Li T."/>
            <person name="Zhao J."/>
        </authorList>
    </citation>
    <scope>NUCLEOTIDE SEQUENCE [LARGE SCALE GENOMIC DNA]</scope>
    <source>
        <strain evidence="3 4">TAIHU98</strain>
    </source>
</reference>
<dbReference type="GO" id="GO:0016020">
    <property type="term" value="C:membrane"/>
    <property type="evidence" value="ECO:0007669"/>
    <property type="project" value="InterPro"/>
</dbReference>
<dbReference type="SUPFAM" id="SSF51206">
    <property type="entry name" value="cAMP-binding domain-like"/>
    <property type="match status" value="1"/>
</dbReference>